<sequence length="612" mass="65149">MNRCDNENSTRTLPYHSKYDTIPNSVSSTKTNKLQTTTMILHRFLPVLLLLHLPPINSDKFCGTDLSNAQSTCWQPCGTDADCCSLGQRCYEAGEACGSSVYDGENHNFCGVSWCDAAYTCGTPCVQGSCPNGLYCYASTPCDTDNGRSPPPLPAEPTGSTTNFCAATLDEAKETCWQPCPRGTGDCCLGLSCFNTAESSPTSSLGECSNSDYSGSNNFYCGKSWCHAAYTCGEPCPGGTDDECSGSGGIVMPTCLDCAGGFPPTSAVNAPVQYTGSGYVEDSTPSYKYCGNDAGDATKRCWQECNSDSDCCFGQYCFDTGINCGQAFYDGPNHSYCGTSRCDAISKCSVACPLGNECPEGETCFDNTPCDSDIPSTQPFYCGLGEAEVAEKCWQPCPSGQDSECCFGQTCYNTGGACMLTVDTTLNHRYCGVDKCDASYKCRTACPGGTDDECPDGESCFEDTPCSSNAVPPSFDVAYCGTSAKDAADNCWQPCRNDEDCCFEQTCYTSIVECGNPNFQGSAHFFCGIDFCDASFTCGKPCPSGYDADCDVGERCFANTPCDSDNATSYGLPRSSLNLALQYTPQELSSGTILSSICNLEVIILYVAFLLV</sequence>
<proteinExistence type="predicted"/>
<keyword evidence="2" id="KW-1185">Reference proteome</keyword>
<organism evidence="1 2">
    <name type="scientific">Cyclotella cryptica</name>
    <dbReference type="NCBI Taxonomy" id="29204"/>
    <lineage>
        <taxon>Eukaryota</taxon>
        <taxon>Sar</taxon>
        <taxon>Stramenopiles</taxon>
        <taxon>Ochrophyta</taxon>
        <taxon>Bacillariophyta</taxon>
        <taxon>Coscinodiscophyceae</taxon>
        <taxon>Thalassiosirophycidae</taxon>
        <taxon>Stephanodiscales</taxon>
        <taxon>Stephanodiscaceae</taxon>
        <taxon>Cyclotella</taxon>
    </lineage>
</organism>
<accession>A0ABD3PF25</accession>
<reference evidence="1 2" key="1">
    <citation type="journal article" date="2020" name="G3 (Bethesda)">
        <title>Improved Reference Genome for Cyclotella cryptica CCMP332, a Model for Cell Wall Morphogenesis, Salinity Adaptation, and Lipid Production in Diatoms (Bacillariophyta).</title>
        <authorList>
            <person name="Roberts W.R."/>
            <person name="Downey K.M."/>
            <person name="Ruck E.C."/>
            <person name="Traller J.C."/>
            <person name="Alverson A.J."/>
        </authorList>
    </citation>
    <scope>NUCLEOTIDE SEQUENCE [LARGE SCALE GENOMIC DNA]</scope>
    <source>
        <strain evidence="1 2">CCMP332</strain>
    </source>
</reference>
<protein>
    <submittedName>
        <fullName evidence="1">Uncharacterized protein</fullName>
    </submittedName>
</protein>
<dbReference type="EMBL" id="JABMIG020000197">
    <property type="protein sequence ID" value="KAL3786303.1"/>
    <property type="molecule type" value="Genomic_DNA"/>
</dbReference>
<evidence type="ECO:0000313" key="2">
    <source>
        <dbReference type="Proteomes" id="UP001516023"/>
    </source>
</evidence>
<dbReference type="AlphaFoldDB" id="A0ABD3PF25"/>
<dbReference type="Proteomes" id="UP001516023">
    <property type="component" value="Unassembled WGS sequence"/>
</dbReference>
<gene>
    <name evidence="1" type="ORF">HJC23_006583</name>
</gene>
<evidence type="ECO:0000313" key="1">
    <source>
        <dbReference type="EMBL" id="KAL3786303.1"/>
    </source>
</evidence>
<name>A0ABD3PF25_9STRA</name>
<comment type="caution">
    <text evidence="1">The sequence shown here is derived from an EMBL/GenBank/DDBJ whole genome shotgun (WGS) entry which is preliminary data.</text>
</comment>